<feature type="domain" description="CinA C-terminal" evidence="1">
    <location>
        <begin position="7"/>
        <end position="151"/>
    </location>
</feature>
<protein>
    <submittedName>
        <fullName evidence="2">CinA family protein</fullName>
    </submittedName>
</protein>
<sequence length="165" mass="17105">MPYTMSAADVVAALRAREWSLATCESLTAGRLAATIADVPGASNVLRGGLITYATALKAELAGVDSALLAARGAVDPDVAQAMALGARRECSSDVAVALTGFAGPTGDQVGLVYIAIAHPGGTFWRRYDFSGSREQVRNQAVASALNMLLTLAREQNGTDTRYTG</sequence>
<reference evidence="2 3" key="1">
    <citation type="submission" date="2019-06" db="EMBL/GenBank/DDBJ databases">
        <authorList>
            <person name="Li J."/>
        </authorList>
    </citation>
    <scope>NUCLEOTIDE SEQUENCE [LARGE SCALE GENOMIC DNA]</scope>
    <source>
        <strain evidence="2 3">LMG 28165</strain>
    </source>
</reference>
<gene>
    <name evidence="2" type="ORF">FHE74_02505</name>
</gene>
<comment type="caution">
    <text evidence="2">The sequence shown here is derived from an EMBL/GenBank/DDBJ whole genome shotgun (WGS) entry which is preliminary data.</text>
</comment>
<dbReference type="SUPFAM" id="SSF142433">
    <property type="entry name" value="CinA-like"/>
    <property type="match status" value="1"/>
</dbReference>
<dbReference type="Gene3D" id="3.90.950.20">
    <property type="entry name" value="CinA-like"/>
    <property type="match status" value="1"/>
</dbReference>
<evidence type="ECO:0000313" key="2">
    <source>
        <dbReference type="EMBL" id="TNL99246.1"/>
    </source>
</evidence>
<dbReference type="AlphaFoldDB" id="A0A5C4U508"/>
<accession>A0A5C4U508</accession>
<evidence type="ECO:0000259" key="1">
    <source>
        <dbReference type="Pfam" id="PF02464"/>
    </source>
</evidence>
<dbReference type="EMBL" id="VDHJ01000003">
    <property type="protein sequence ID" value="TNL99246.1"/>
    <property type="molecule type" value="Genomic_DNA"/>
</dbReference>
<dbReference type="RefSeq" id="WP_139464880.1">
    <property type="nucleotide sequence ID" value="NZ_VDHJ01000003.1"/>
</dbReference>
<dbReference type="OrthoDB" id="1253990at2"/>
<dbReference type="InterPro" id="IPR036653">
    <property type="entry name" value="CinA-like_C"/>
</dbReference>
<dbReference type="NCBIfam" id="TIGR00199">
    <property type="entry name" value="PncC_domain"/>
    <property type="match status" value="1"/>
</dbReference>
<evidence type="ECO:0000313" key="3">
    <source>
        <dbReference type="Proteomes" id="UP000312032"/>
    </source>
</evidence>
<dbReference type="InterPro" id="IPR008136">
    <property type="entry name" value="CinA_C"/>
</dbReference>
<name>A0A5C4U508_9CORY</name>
<organism evidence="2 3">
    <name type="scientific">Corynebacterium tapiri</name>
    <dbReference type="NCBI Taxonomy" id="1448266"/>
    <lineage>
        <taxon>Bacteria</taxon>
        <taxon>Bacillati</taxon>
        <taxon>Actinomycetota</taxon>
        <taxon>Actinomycetes</taxon>
        <taxon>Mycobacteriales</taxon>
        <taxon>Corynebacteriaceae</taxon>
        <taxon>Corynebacterium</taxon>
    </lineage>
</organism>
<dbReference type="Pfam" id="PF02464">
    <property type="entry name" value="CinA"/>
    <property type="match status" value="1"/>
</dbReference>
<proteinExistence type="predicted"/>
<keyword evidence="3" id="KW-1185">Reference proteome</keyword>
<dbReference type="Proteomes" id="UP000312032">
    <property type="component" value="Unassembled WGS sequence"/>
</dbReference>